<comment type="pathway">
    <text evidence="1">Cofactor biosynthesis; ubiquinone biosynthesis.</text>
</comment>
<accession>A0ABS5I2F3</accession>
<evidence type="ECO:0000259" key="2">
    <source>
        <dbReference type="Pfam" id="PF02036"/>
    </source>
</evidence>
<evidence type="ECO:0000313" key="4">
    <source>
        <dbReference type="Proteomes" id="UP000811844"/>
    </source>
</evidence>
<dbReference type="InterPro" id="IPR038989">
    <property type="entry name" value="UbiJ"/>
</dbReference>
<name>A0ABS5I2F3_9GAMM</name>
<dbReference type="SUPFAM" id="SSF55718">
    <property type="entry name" value="SCP-like"/>
    <property type="match status" value="1"/>
</dbReference>
<proteinExistence type="inferred from homology"/>
<gene>
    <name evidence="1" type="primary">ubiJ</name>
    <name evidence="3" type="ORF">G3R48_05990</name>
</gene>
<dbReference type="PANTHER" id="PTHR38693">
    <property type="entry name" value="UBIQUINONE BIOSYNTHESIS PROTEIN UBIJ"/>
    <property type="match status" value="1"/>
</dbReference>
<dbReference type="Gene3D" id="3.30.1050.10">
    <property type="entry name" value="SCP2 sterol-binding domain"/>
    <property type="match status" value="1"/>
</dbReference>
<sequence>MRVNHLALLTCSAIEMGFAALPTQAKVDYAKLKTLHSKVLCIKLSQLNWPLYFVFAKQIHVFSYYEGQADVSVIADASTLYTLTEGANLTELIKQDKLQLKGDIQLLQTFSHYLQQIEFDFAEPLSKYIGDAPAHILTQQSKRLINTSKDVAMKSVDHMGQLLNEEYKLTLHKIDYLHFKDNIEDIVNDTDQLAQQITKLRDKIIT</sequence>
<protein>
    <recommendedName>
        <fullName evidence="1">Ubiquinone biosynthesis accessory factor UbiJ</fullName>
    </recommendedName>
</protein>
<keyword evidence="1" id="KW-0963">Cytoplasm</keyword>
<dbReference type="Proteomes" id="UP000811844">
    <property type="component" value="Unassembled WGS sequence"/>
</dbReference>
<dbReference type="EMBL" id="JAAIKR010000004">
    <property type="protein sequence ID" value="MBR9727535.1"/>
    <property type="molecule type" value="Genomic_DNA"/>
</dbReference>
<keyword evidence="4" id="KW-1185">Reference proteome</keyword>
<keyword evidence="1" id="KW-0831">Ubiquinone biosynthesis</keyword>
<dbReference type="Pfam" id="PF02036">
    <property type="entry name" value="SCP2"/>
    <property type="match status" value="1"/>
</dbReference>
<evidence type="ECO:0000256" key="1">
    <source>
        <dbReference type="HAMAP-Rule" id="MF_02215"/>
    </source>
</evidence>
<dbReference type="PANTHER" id="PTHR38693:SF1">
    <property type="entry name" value="UBIQUINONE BIOSYNTHESIS ACCESSORY FACTOR UBIJ"/>
    <property type="match status" value="1"/>
</dbReference>
<comment type="caution">
    <text evidence="3">The sequence shown here is derived from an EMBL/GenBank/DDBJ whole genome shotgun (WGS) entry which is preliminary data.</text>
</comment>
<reference evidence="3 4" key="1">
    <citation type="submission" date="2020-02" db="EMBL/GenBank/DDBJ databases">
        <title>Shewanella WXL01 sp. nov., a marine bacterium isolated from green algae in Luhuitou Fringing Reef (Northern South China Sea).</title>
        <authorList>
            <person name="Wang X."/>
        </authorList>
    </citation>
    <scope>NUCLEOTIDE SEQUENCE [LARGE SCALE GENOMIC DNA]</scope>
    <source>
        <strain evidence="3 4">MCCC 1A01895</strain>
    </source>
</reference>
<feature type="domain" description="SCP2" evidence="2">
    <location>
        <begin position="21"/>
        <end position="114"/>
    </location>
</feature>
<dbReference type="InterPro" id="IPR036527">
    <property type="entry name" value="SCP2_sterol-bd_dom_sf"/>
</dbReference>
<evidence type="ECO:0000313" key="3">
    <source>
        <dbReference type="EMBL" id="MBR9727535.1"/>
    </source>
</evidence>
<dbReference type="HAMAP" id="MF_02215">
    <property type="entry name" value="UbiJ"/>
    <property type="match status" value="1"/>
</dbReference>
<comment type="similarity">
    <text evidence="1">Belongs to the UbiJ family.</text>
</comment>
<comment type="subcellular location">
    <subcellularLocation>
        <location evidence="1">Cytoplasm</location>
    </subcellularLocation>
</comment>
<dbReference type="RefSeq" id="WP_153661941.1">
    <property type="nucleotide sequence ID" value="NZ_JAAIKR010000004.1"/>
</dbReference>
<dbReference type="InterPro" id="IPR003033">
    <property type="entry name" value="SCP2_sterol-bd_dom"/>
</dbReference>
<organism evidence="3 4">
    <name type="scientific">Shewanella intestini</name>
    <dbReference type="NCBI Taxonomy" id="2017544"/>
    <lineage>
        <taxon>Bacteria</taxon>
        <taxon>Pseudomonadati</taxon>
        <taxon>Pseudomonadota</taxon>
        <taxon>Gammaproteobacteria</taxon>
        <taxon>Alteromonadales</taxon>
        <taxon>Shewanellaceae</taxon>
        <taxon>Shewanella</taxon>
    </lineage>
</organism>
<comment type="function">
    <text evidence="1">Required for ubiquinone (coenzyme Q) biosynthesis. Binds hydrophobic ubiquinone biosynthetic intermediates via its SCP2 domain and is essential for the stability of the Ubi complex. May constitute a docking platform where Ubi enzymes assemble and access their SCP2-bound polyprenyl substrates.</text>
</comment>